<comment type="similarity">
    <text evidence="2">Belongs to the RLP family.</text>
</comment>
<feature type="chain" id="PRO_5039950080" description="Leucine-rich repeat-containing N-terminal plant-type domain-containing protein" evidence="11">
    <location>
        <begin position="22"/>
        <end position="892"/>
    </location>
</feature>
<dbReference type="Gene3D" id="3.80.10.10">
    <property type="entry name" value="Ribonuclease Inhibitor"/>
    <property type="match status" value="4"/>
</dbReference>
<evidence type="ECO:0000259" key="12">
    <source>
        <dbReference type="Pfam" id="PF08263"/>
    </source>
</evidence>
<dbReference type="InterPro" id="IPR003591">
    <property type="entry name" value="Leu-rich_rpt_typical-subtyp"/>
</dbReference>
<keyword evidence="9" id="KW-0472">Membrane</keyword>
<evidence type="ECO:0000256" key="4">
    <source>
        <dbReference type="ARBA" id="ARBA00022614"/>
    </source>
</evidence>
<gene>
    <name evidence="13" type="ORF">H5410_000595</name>
</gene>
<comment type="caution">
    <text evidence="13">The sequence shown here is derived from an EMBL/GenBank/DDBJ whole genome shotgun (WGS) entry which is preliminary data.</text>
</comment>
<evidence type="ECO:0000313" key="13">
    <source>
        <dbReference type="EMBL" id="KAG5628878.1"/>
    </source>
</evidence>
<evidence type="ECO:0000256" key="7">
    <source>
        <dbReference type="ARBA" id="ARBA00022737"/>
    </source>
</evidence>
<evidence type="ECO:0000256" key="3">
    <source>
        <dbReference type="ARBA" id="ARBA00022475"/>
    </source>
</evidence>
<keyword evidence="8" id="KW-1133">Transmembrane helix</keyword>
<keyword evidence="10" id="KW-0325">Glycoprotein</keyword>
<accession>A0A9J6AWH1</accession>
<keyword evidence="7" id="KW-0677">Repeat</keyword>
<dbReference type="SMART" id="SM00369">
    <property type="entry name" value="LRR_TYP"/>
    <property type="match status" value="6"/>
</dbReference>
<keyword evidence="3" id="KW-1003">Cell membrane</keyword>
<evidence type="ECO:0000256" key="10">
    <source>
        <dbReference type="ARBA" id="ARBA00023180"/>
    </source>
</evidence>
<dbReference type="AlphaFoldDB" id="A0A9J6AWH1"/>
<dbReference type="InterPro" id="IPR001611">
    <property type="entry name" value="Leu-rich_rpt"/>
</dbReference>
<dbReference type="Pfam" id="PF00560">
    <property type="entry name" value="LRR_1"/>
    <property type="match status" value="6"/>
</dbReference>
<dbReference type="Pfam" id="PF13855">
    <property type="entry name" value="LRR_8"/>
    <property type="match status" value="1"/>
</dbReference>
<keyword evidence="14" id="KW-1185">Reference proteome</keyword>
<proteinExistence type="inferred from homology"/>
<protein>
    <recommendedName>
        <fullName evidence="12">Leucine-rich repeat-containing N-terminal plant-type domain-containing protein</fullName>
    </recommendedName>
</protein>
<dbReference type="Pfam" id="PF08263">
    <property type="entry name" value="LRRNT_2"/>
    <property type="match status" value="2"/>
</dbReference>
<evidence type="ECO:0000256" key="1">
    <source>
        <dbReference type="ARBA" id="ARBA00004251"/>
    </source>
</evidence>
<dbReference type="EMBL" id="JACXVP010000001">
    <property type="protein sequence ID" value="KAG5628878.1"/>
    <property type="molecule type" value="Genomic_DNA"/>
</dbReference>
<organism evidence="13 14">
    <name type="scientific">Solanum commersonii</name>
    <name type="common">Commerson's wild potato</name>
    <name type="synonym">Commerson's nightshade</name>
    <dbReference type="NCBI Taxonomy" id="4109"/>
    <lineage>
        <taxon>Eukaryota</taxon>
        <taxon>Viridiplantae</taxon>
        <taxon>Streptophyta</taxon>
        <taxon>Embryophyta</taxon>
        <taxon>Tracheophyta</taxon>
        <taxon>Spermatophyta</taxon>
        <taxon>Magnoliopsida</taxon>
        <taxon>eudicotyledons</taxon>
        <taxon>Gunneridae</taxon>
        <taxon>Pentapetalae</taxon>
        <taxon>asterids</taxon>
        <taxon>lamiids</taxon>
        <taxon>Solanales</taxon>
        <taxon>Solanaceae</taxon>
        <taxon>Solanoideae</taxon>
        <taxon>Solaneae</taxon>
        <taxon>Solanum</taxon>
    </lineage>
</organism>
<feature type="domain" description="Leucine-rich repeat-containing N-terminal plant-type" evidence="12">
    <location>
        <begin position="66"/>
        <end position="85"/>
    </location>
</feature>
<feature type="signal peptide" evidence="11">
    <location>
        <begin position="1"/>
        <end position="21"/>
    </location>
</feature>
<dbReference type="InterPro" id="IPR032675">
    <property type="entry name" value="LRR_dom_sf"/>
</dbReference>
<evidence type="ECO:0000256" key="6">
    <source>
        <dbReference type="ARBA" id="ARBA00022729"/>
    </source>
</evidence>
<dbReference type="InterPro" id="IPR013210">
    <property type="entry name" value="LRR_N_plant-typ"/>
</dbReference>
<dbReference type="PROSITE" id="PS51450">
    <property type="entry name" value="LRR"/>
    <property type="match status" value="1"/>
</dbReference>
<dbReference type="SUPFAM" id="SSF52058">
    <property type="entry name" value="L domain-like"/>
    <property type="match status" value="2"/>
</dbReference>
<evidence type="ECO:0000256" key="11">
    <source>
        <dbReference type="SAM" id="SignalP"/>
    </source>
</evidence>
<sequence length="892" mass="101698">MGYVNLVFFMLFPFLCHLSFSSSLPHLCPKHQALPLLQFKHMFTVSHDAFDNCFDATGQWILSYPKTLSWNKSTDCCSWDGVYCDETTGQVIELNLTCSKLQGKFHSNSSVFQLSNLKRLDLSNNNFSGSLISPKFGEFSSLTQLDLSYSSFTGIIPAEISRLSKLHVFRIQSYSDGLRFKPHNFELLLKNLTQLRELDFDNVNISSTIPLNFSSYLTTLHLRNTQLYGTLPEGVFHLYNLESLYLTDNPQLTVRFPTTKWNSSASLMELVLRGVNATGRIPESFGHLTSLHTLRIASCNLLGSIPKPLLNLTNIEEFNLAYNHLEGPISDFFRFGKLRWLSLRYNNFDGQLEFLSFNRIWTQLEELDCSVNSVTGPIPSNVSGMQNLQSLRLSSNHLNGTIPSWIFSLPSLTGLELSDNHFSGNIQEFKSKTLSRVSLKQNQLQGPIPKSLLDLQRRGRFINDQLAGGSHGLWLWTCYWTVHNIHNVVNSTSSMVFEDGCKIGTQNCYENEKAQEKTLVCNLEDSSLLHRWDKLLFDYCIGIRDQWIQSYPKILSWNKSTDCCSWGGVHCDEMTGQVIELNLNCSKLQGKFHSNSSLFQLSNLKRLDLSYNDFSSLTHLDLLLTSFTGLIPAEISHLSKLRVLRIWNDYGVRFGPNKFALLLKKLTQLRELDLNFVDISSTFPLNFSSYLTTLWLPYTQLRGILPKRVFNLSNLGSLDLTNSPRHTVRFPTKKWNTSASLTELYLNGVNFTGKIPESFSHLTLLLDLVMSSSNLSVPILKPLWNLTNIEVLDLHNNHLEGPISPFLRFAKLREFSLRKNNFDGQFEYFPFNRSWTQLETLDFSFNFLPGPIPSDVSGLQNLQSLSLSSNQLNGTIPSWIFSLPSLFDFRLE</sequence>
<evidence type="ECO:0000256" key="8">
    <source>
        <dbReference type="ARBA" id="ARBA00022989"/>
    </source>
</evidence>
<dbReference type="PANTHER" id="PTHR48061:SF10">
    <property type="entry name" value="LEUCINE-RICH REPEAT-CONTAINING N-TERMINAL PLANT-TYPE DOMAIN-CONTAINING PROTEIN"/>
    <property type="match status" value="1"/>
</dbReference>
<dbReference type="Proteomes" id="UP000824120">
    <property type="component" value="Chromosome 1"/>
</dbReference>
<feature type="domain" description="Leucine-rich repeat-containing N-terminal plant-type" evidence="12">
    <location>
        <begin position="552"/>
        <end position="572"/>
    </location>
</feature>
<dbReference type="GO" id="GO:0050832">
    <property type="term" value="P:defense response to fungus"/>
    <property type="evidence" value="ECO:0007669"/>
    <property type="project" value="UniProtKB-ARBA"/>
</dbReference>
<dbReference type="GO" id="GO:0005886">
    <property type="term" value="C:plasma membrane"/>
    <property type="evidence" value="ECO:0007669"/>
    <property type="project" value="UniProtKB-SubCell"/>
</dbReference>
<keyword evidence="5" id="KW-0812">Transmembrane</keyword>
<evidence type="ECO:0000256" key="5">
    <source>
        <dbReference type="ARBA" id="ARBA00022692"/>
    </source>
</evidence>
<dbReference type="OrthoDB" id="696771at2759"/>
<evidence type="ECO:0000256" key="9">
    <source>
        <dbReference type="ARBA" id="ARBA00023136"/>
    </source>
</evidence>
<comment type="subcellular location">
    <subcellularLocation>
        <location evidence="1">Cell membrane</location>
        <topology evidence="1">Single-pass type I membrane protein</topology>
    </subcellularLocation>
</comment>
<keyword evidence="6 11" id="KW-0732">Signal</keyword>
<evidence type="ECO:0000313" key="14">
    <source>
        <dbReference type="Proteomes" id="UP000824120"/>
    </source>
</evidence>
<dbReference type="FunFam" id="3.80.10.10:FF:000095">
    <property type="entry name" value="LRR receptor-like serine/threonine-protein kinase GSO1"/>
    <property type="match status" value="1"/>
</dbReference>
<dbReference type="InterPro" id="IPR046956">
    <property type="entry name" value="RLP23-like"/>
</dbReference>
<keyword evidence="4" id="KW-0433">Leucine-rich repeat</keyword>
<name>A0A9J6AWH1_SOLCO</name>
<evidence type="ECO:0000256" key="2">
    <source>
        <dbReference type="ARBA" id="ARBA00009592"/>
    </source>
</evidence>
<reference evidence="13 14" key="1">
    <citation type="submission" date="2020-09" db="EMBL/GenBank/DDBJ databases">
        <title>De no assembly of potato wild relative species, Solanum commersonii.</title>
        <authorList>
            <person name="Cho K."/>
        </authorList>
    </citation>
    <scope>NUCLEOTIDE SEQUENCE [LARGE SCALE GENOMIC DNA]</scope>
    <source>
        <strain evidence="13">LZ3.2</strain>
        <tissue evidence="13">Leaf</tissue>
    </source>
</reference>
<dbReference type="PANTHER" id="PTHR48061">
    <property type="entry name" value="LEUCINE-RICH REPEAT RECEPTOR PROTEIN KINASE EMS1-LIKE-RELATED"/>
    <property type="match status" value="1"/>
</dbReference>